<dbReference type="AlphaFoldDB" id="A0A0R3TRT7"/>
<accession>A0A0R3TRT7</accession>
<gene>
    <name evidence="1" type="ORF">HNAJ_LOCUS10318</name>
</gene>
<reference evidence="3" key="1">
    <citation type="submission" date="2017-02" db="UniProtKB">
        <authorList>
            <consortium name="WormBaseParasite"/>
        </authorList>
    </citation>
    <scope>IDENTIFICATION</scope>
</reference>
<dbReference type="Proteomes" id="UP000278807">
    <property type="component" value="Unassembled WGS sequence"/>
</dbReference>
<protein>
    <submittedName>
        <fullName evidence="1 3">Uncharacterized protein</fullName>
    </submittedName>
</protein>
<evidence type="ECO:0000313" key="2">
    <source>
        <dbReference type="Proteomes" id="UP000278807"/>
    </source>
</evidence>
<dbReference type="STRING" id="102285.A0A0R3TRT7"/>
<proteinExistence type="predicted"/>
<keyword evidence="2" id="KW-1185">Reference proteome</keyword>
<evidence type="ECO:0000313" key="1">
    <source>
        <dbReference type="EMBL" id="VDO07678.1"/>
    </source>
</evidence>
<dbReference type="OrthoDB" id="300855at2759"/>
<name>A0A0R3TRT7_RODNA</name>
<dbReference type="WBParaSite" id="HNAJ_0001032301-mRNA-1">
    <property type="protein sequence ID" value="HNAJ_0001032301-mRNA-1"/>
    <property type="gene ID" value="HNAJ_0001032301"/>
</dbReference>
<dbReference type="EMBL" id="UZAE01012982">
    <property type="protein sequence ID" value="VDO07678.1"/>
    <property type="molecule type" value="Genomic_DNA"/>
</dbReference>
<sequence>MQRYMAIKSANLPSAVAAPRTREFRCPPNVQIRNLLYMPGPGGPSGLLEEVGSSSEVEALSALELVDGADALVVDGCSKNPCAEDIKAS</sequence>
<organism evidence="3">
    <name type="scientific">Rodentolepis nana</name>
    <name type="common">Dwarf tapeworm</name>
    <name type="synonym">Hymenolepis nana</name>
    <dbReference type="NCBI Taxonomy" id="102285"/>
    <lineage>
        <taxon>Eukaryota</taxon>
        <taxon>Metazoa</taxon>
        <taxon>Spiralia</taxon>
        <taxon>Lophotrochozoa</taxon>
        <taxon>Platyhelminthes</taxon>
        <taxon>Cestoda</taxon>
        <taxon>Eucestoda</taxon>
        <taxon>Cyclophyllidea</taxon>
        <taxon>Hymenolepididae</taxon>
        <taxon>Rodentolepis</taxon>
    </lineage>
</organism>
<reference evidence="1 2" key="2">
    <citation type="submission" date="2018-11" db="EMBL/GenBank/DDBJ databases">
        <authorList>
            <consortium name="Pathogen Informatics"/>
        </authorList>
    </citation>
    <scope>NUCLEOTIDE SEQUENCE [LARGE SCALE GENOMIC DNA]</scope>
</reference>
<evidence type="ECO:0000313" key="3">
    <source>
        <dbReference type="WBParaSite" id="HNAJ_0001032301-mRNA-1"/>
    </source>
</evidence>